<evidence type="ECO:0000313" key="10">
    <source>
        <dbReference type="EMBL" id="MBN9643667.1"/>
    </source>
</evidence>
<evidence type="ECO:0000256" key="2">
    <source>
        <dbReference type="ARBA" id="ARBA00007935"/>
    </source>
</evidence>
<reference evidence="10" key="1">
    <citation type="submission" date="2021-03" db="EMBL/GenBank/DDBJ databases">
        <authorList>
            <person name="Sun Q."/>
        </authorList>
    </citation>
    <scope>NUCLEOTIDE SEQUENCE</scope>
    <source>
        <strain evidence="10">CCM 8862</strain>
    </source>
</reference>
<organism evidence="10 11">
    <name type="scientific">Corynebacterium mendelii</name>
    <dbReference type="NCBI Taxonomy" id="2765362"/>
    <lineage>
        <taxon>Bacteria</taxon>
        <taxon>Bacillati</taxon>
        <taxon>Actinomycetota</taxon>
        <taxon>Actinomycetes</taxon>
        <taxon>Mycobacteriales</taxon>
        <taxon>Corynebacteriaceae</taxon>
        <taxon>Corynebacterium</taxon>
    </lineage>
</organism>
<evidence type="ECO:0000256" key="9">
    <source>
        <dbReference type="SAM" id="Phobius"/>
    </source>
</evidence>
<dbReference type="GO" id="GO:0022857">
    <property type="term" value="F:transmembrane transporter activity"/>
    <property type="evidence" value="ECO:0007669"/>
    <property type="project" value="InterPro"/>
</dbReference>
<name>A0A939E1C5_9CORY</name>
<comment type="caution">
    <text evidence="10">The sequence shown here is derived from an EMBL/GenBank/DDBJ whole genome shotgun (WGS) entry which is preliminary data.</text>
</comment>
<dbReference type="RefSeq" id="WP_207118413.1">
    <property type="nucleotide sequence ID" value="NZ_JAFLEQ010000005.1"/>
</dbReference>
<keyword evidence="5 9" id="KW-0812">Transmembrane</keyword>
<evidence type="ECO:0000256" key="1">
    <source>
        <dbReference type="ARBA" id="ARBA00004651"/>
    </source>
</evidence>
<keyword evidence="6 9" id="KW-1133">Transmembrane helix</keyword>
<evidence type="ECO:0000313" key="11">
    <source>
        <dbReference type="Proteomes" id="UP000664332"/>
    </source>
</evidence>
<feature type="transmembrane region" description="Helical" evidence="9">
    <location>
        <begin position="302"/>
        <end position="324"/>
    </location>
</feature>
<feature type="transmembrane region" description="Helical" evidence="9">
    <location>
        <begin position="85"/>
        <end position="102"/>
    </location>
</feature>
<dbReference type="AlphaFoldDB" id="A0A939E1C5"/>
<keyword evidence="11" id="KW-1185">Reference proteome</keyword>
<dbReference type="Proteomes" id="UP000664332">
    <property type="component" value="Unassembled WGS sequence"/>
</dbReference>
<dbReference type="Pfam" id="PF01032">
    <property type="entry name" value="FecCD"/>
    <property type="match status" value="1"/>
</dbReference>
<dbReference type="PANTHER" id="PTHR30472:SF1">
    <property type="entry name" value="FE(3+) DICITRATE TRANSPORT SYSTEM PERMEASE PROTEIN FECC-RELATED"/>
    <property type="match status" value="1"/>
</dbReference>
<evidence type="ECO:0000256" key="6">
    <source>
        <dbReference type="ARBA" id="ARBA00022989"/>
    </source>
</evidence>
<dbReference type="PANTHER" id="PTHR30472">
    <property type="entry name" value="FERRIC ENTEROBACTIN TRANSPORT SYSTEM PERMEASE PROTEIN"/>
    <property type="match status" value="1"/>
</dbReference>
<accession>A0A939E1C5</accession>
<feature type="transmembrane region" description="Helical" evidence="9">
    <location>
        <begin position="170"/>
        <end position="192"/>
    </location>
</feature>
<dbReference type="InterPro" id="IPR000522">
    <property type="entry name" value="ABC_transptr_permease_BtuC"/>
</dbReference>
<dbReference type="InterPro" id="IPR037294">
    <property type="entry name" value="ABC_BtuC-like"/>
</dbReference>
<keyword evidence="4" id="KW-1003">Cell membrane</keyword>
<evidence type="ECO:0000256" key="5">
    <source>
        <dbReference type="ARBA" id="ARBA00022692"/>
    </source>
</evidence>
<sequence length="356" mass="35941">MPHATSPTRHAPPTDGGVHRRRSRGLAVLSALLVAGFLASLAIGVRTMDPATTIKALQSIGTTLSDPAAAGGDFRAVAQLRFPRTLIAIVVGAGLGVAGALIQGHTRNPLADPAILGISSGAALAVVCSGAFFGVTSVFSTSVWAFGGAVATTGLVFALAGIGGGRLNPLTLILGGAATSAVLTSLTSLLVLSSDDNLDRMRFWTAGSLDGRGFAVLFGVTPLIVAGLVMALATGPQLNLLNLGDDVAAGLGVNTRRARTTGMLTIALLAGAATAAAGPLGFLGLVVPHIVRSLTGPDYRWILPYSAVAGADMLLAADILGRLIVRPGELQAGIVLALAGAPFFIWLIAKKRVQAL</sequence>
<feature type="transmembrane region" description="Helical" evidence="9">
    <location>
        <begin position="143"/>
        <end position="164"/>
    </location>
</feature>
<dbReference type="FunFam" id="1.10.3470.10:FF:000001">
    <property type="entry name" value="Vitamin B12 ABC transporter permease BtuC"/>
    <property type="match status" value="1"/>
</dbReference>
<feature type="transmembrane region" description="Helical" evidence="9">
    <location>
        <begin position="26"/>
        <end position="45"/>
    </location>
</feature>
<evidence type="ECO:0000256" key="7">
    <source>
        <dbReference type="ARBA" id="ARBA00023136"/>
    </source>
</evidence>
<dbReference type="Gene3D" id="1.10.3470.10">
    <property type="entry name" value="ABC transporter involved in vitamin B12 uptake, BtuC"/>
    <property type="match status" value="1"/>
</dbReference>
<comment type="subcellular location">
    <subcellularLocation>
        <location evidence="1">Cell membrane</location>
        <topology evidence="1">Multi-pass membrane protein</topology>
    </subcellularLocation>
</comment>
<evidence type="ECO:0000256" key="4">
    <source>
        <dbReference type="ARBA" id="ARBA00022475"/>
    </source>
</evidence>
<evidence type="ECO:0000256" key="8">
    <source>
        <dbReference type="SAM" id="MobiDB-lite"/>
    </source>
</evidence>
<feature type="transmembrane region" description="Helical" evidence="9">
    <location>
        <begin position="114"/>
        <end position="136"/>
    </location>
</feature>
<dbReference type="EMBL" id="JAFLEQ010000005">
    <property type="protein sequence ID" value="MBN9643667.1"/>
    <property type="molecule type" value="Genomic_DNA"/>
</dbReference>
<proteinExistence type="inferred from homology"/>
<dbReference type="CDD" id="cd06550">
    <property type="entry name" value="TM_ABC_iron-siderophores_like"/>
    <property type="match status" value="1"/>
</dbReference>
<feature type="transmembrane region" description="Helical" evidence="9">
    <location>
        <begin position="330"/>
        <end position="349"/>
    </location>
</feature>
<gene>
    <name evidence="10" type="ORF">JZY06_03345</name>
</gene>
<comment type="similarity">
    <text evidence="2">Belongs to the binding-protein-dependent transport system permease family. FecCD subfamily.</text>
</comment>
<dbReference type="SUPFAM" id="SSF81345">
    <property type="entry name" value="ABC transporter involved in vitamin B12 uptake, BtuC"/>
    <property type="match status" value="1"/>
</dbReference>
<feature type="transmembrane region" description="Helical" evidence="9">
    <location>
        <begin position="213"/>
        <end position="233"/>
    </location>
</feature>
<dbReference type="GO" id="GO:0005886">
    <property type="term" value="C:plasma membrane"/>
    <property type="evidence" value="ECO:0007669"/>
    <property type="project" value="UniProtKB-SubCell"/>
</dbReference>
<feature type="region of interest" description="Disordered" evidence="8">
    <location>
        <begin position="1"/>
        <end position="20"/>
    </location>
</feature>
<evidence type="ECO:0000256" key="3">
    <source>
        <dbReference type="ARBA" id="ARBA00022448"/>
    </source>
</evidence>
<keyword evidence="3" id="KW-0813">Transport</keyword>
<dbReference type="GO" id="GO:0033214">
    <property type="term" value="P:siderophore-iron import into cell"/>
    <property type="evidence" value="ECO:0007669"/>
    <property type="project" value="TreeGrafter"/>
</dbReference>
<feature type="transmembrane region" description="Helical" evidence="9">
    <location>
        <begin position="266"/>
        <end position="290"/>
    </location>
</feature>
<keyword evidence="7 9" id="KW-0472">Membrane</keyword>
<protein>
    <submittedName>
        <fullName evidence="10">Iron ABC transporter permease</fullName>
    </submittedName>
</protein>